<keyword evidence="1" id="KW-0812">Transmembrane</keyword>
<feature type="transmembrane region" description="Helical" evidence="1">
    <location>
        <begin position="57"/>
        <end position="90"/>
    </location>
</feature>
<gene>
    <name evidence="2" type="ORF">CHF27_010815</name>
</gene>
<reference evidence="2 3" key="1">
    <citation type="journal article" date="2017" name="Genome Announc.">
        <title>Draft Genome Sequence of Romboutsia maritimum sp. nov. Strain CCRI-22766(T), Isolated from Coastal Estuarine Mud.</title>
        <authorList>
            <person name="Maheux A.F."/>
            <person name="Boudreau D.K."/>
            <person name="Berube E."/>
            <person name="Boissinot M."/>
            <person name="Raymond F."/>
            <person name="Brodeur S."/>
            <person name="Corbeil J."/>
            <person name="Brightwell G."/>
            <person name="Broda D."/>
            <person name="Omar R.F."/>
            <person name="Bergeron M.G."/>
        </authorList>
    </citation>
    <scope>NUCLEOTIDE SEQUENCE [LARGE SCALE GENOMIC DNA]</scope>
    <source>
        <strain evidence="2 3">CCRI-22766</strain>
    </source>
</reference>
<sequence>MFYPSLTMALIFFTFSMIFFIFKEKSAFLIGGYNNLSQNQKKNCDKLKMSQDFAVMFFKYSLIFFIGAIGCITVTESSFWIAFIVWIIYFAKQLKSHNTFLNKYKLK</sequence>
<feature type="transmembrane region" description="Helical" evidence="1">
    <location>
        <begin position="6"/>
        <end position="22"/>
    </location>
</feature>
<dbReference type="AlphaFoldDB" id="A0A371IR09"/>
<evidence type="ECO:0000313" key="3">
    <source>
        <dbReference type="Proteomes" id="UP000243494"/>
    </source>
</evidence>
<protein>
    <submittedName>
        <fullName evidence="2">DUF3784 domain-containing protein</fullName>
    </submittedName>
</protein>
<dbReference type="RefSeq" id="WP_095405316.1">
    <property type="nucleotide sequence ID" value="NZ_NOJZ02000023.1"/>
</dbReference>
<name>A0A371IR09_9FIRM</name>
<keyword evidence="1" id="KW-1133">Transmembrane helix</keyword>
<keyword evidence="1" id="KW-0472">Membrane</keyword>
<evidence type="ECO:0000256" key="1">
    <source>
        <dbReference type="SAM" id="Phobius"/>
    </source>
</evidence>
<comment type="caution">
    <text evidence="2">The sequence shown here is derived from an EMBL/GenBank/DDBJ whole genome shotgun (WGS) entry which is preliminary data.</text>
</comment>
<dbReference type="InterPro" id="IPR017259">
    <property type="entry name" value="UCP037672"/>
</dbReference>
<dbReference type="Pfam" id="PF12650">
    <property type="entry name" value="DUF3784"/>
    <property type="match status" value="1"/>
</dbReference>
<dbReference type="Proteomes" id="UP000243494">
    <property type="component" value="Unassembled WGS sequence"/>
</dbReference>
<organism evidence="2 3">
    <name type="scientific">Romboutsia maritimum</name>
    <dbReference type="NCBI Taxonomy" id="2020948"/>
    <lineage>
        <taxon>Bacteria</taxon>
        <taxon>Bacillati</taxon>
        <taxon>Bacillota</taxon>
        <taxon>Clostridia</taxon>
        <taxon>Peptostreptococcales</taxon>
        <taxon>Peptostreptococcaceae</taxon>
        <taxon>Romboutsia</taxon>
    </lineage>
</organism>
<evidence type="ECO:0000313" key="2">
    <source>
        <dbReference type="EMBL" id="RDY22903.1"/>
    </source>
</evidence>
<accession>A0A371IR09</accession>
<dbReference type="EMBL" id="NOJZ02000023">
    <property type="protein sequence ID" value="RDY22903.1"/>
    <property type="molecule type" value="Genomic_DNA"/>
</dbReference>
<keyword evidence="3" id="KW-1185">Reference proteome</keyword>
<proteinExistence type="predicted"/>